<dbReference type="RefSeq" id="WP_096253949.1">
    <property type="nucleotide sequence ID" value="NZ_BAAAVQ010000029.1"/>
</dbReference>
<dbReference type="Proteomes" id="UP001595884">
    <property type="component" value="Unassembled WGS sequence"/>
</dbReference>
<reference evidence="2" key="1">
    <citation type="journal article" date="2019" name="Int. J. Syst. Evol. Microbiol.">
        <title>The Global Catalogue of Microorganisms (GCM) 10K type strain sequencing project: providing services to taxonomists for standard genome sequencing and annotation.</title>
        <authorList>
            <consortium name="The Broad Institute Genomics Platform"/>
            <consortium name="The Broad Institute Genome Sequencing Center for Infectious Disease"/>
            <person name="Wu L."/>
            <person name="Ma J."/>
        </authorList>
    </citation>
    <scope>NUCLEOTIDE SEQUENCE [LARGE SCALE GENOMIC DNA]</scope>
    <source>
        <strain evidence="2">CGMCC 1.12849</strain>
    </source>
</reference>
<evidence type="ECO:0000313" key="1">
    <source>
        <dbReference type="EMBL" id="MFC4715381.1"/>
    </source>
</evidence>
<accession>A0ABV9MHS7</accession>
<gene>
    <name evidence="1" type="ORF">ACFO7V_04400</name>
</gene>
<protein>
    <recommendedName>
        <fullName evidence="3">Lipoprotein</fullName>
    </recommendedName>
</protein>
<organism evidence="1 2">
    <name type="scientific">Glutamicibacter bergerei</name>
    <dbReference type="NCBI Taxonomy" id="256702"/>
    <lineage>
        <taxon>Bacteria</taxon>
        <taxon>Bacillati</taxon>
        <taxon>Actinomycetota</taxon>
        <taxon>Actinomycetes</taxon>
        <taxon>Micrococcales</taxon>
        <taxon>Micrococcaceae</taxon>
        <taxon>Glutamicibacter</taxon>
    </lineage>
</organism>
<dbReference type="EMBL" id="JBHSHE010000016">
    <property type="protein sequence ID" value="MFC4715381.1"/>
    <property type="molecule type" value="Genomic_DNA"/>
</dbReference>
<dbReference type="PROSITE" id="PS51257">
    <property type="entry name" value="PROKAR_LIPOPROTEIN"/>
    <property type="match status" value="1"/>
</dbReference>
<evidence type="ECO:0008006" key="3">
    <source>
        <dbReference type="Google" id="ProtNLM"/>
    </source>
</evidence>
<comment type="caution">
    <text evidence="1">The sequence shown here is derived from an EMBL/GenBank/DDBJ whole genome shotgun (WGS) entry which is preliminary data.</text>
</comment>
<sequence>MTRAHAGRLVALSLCTAALSSCSVPGSELGLTAGEPRAVVGAHSLHDDGASMTAEATGELTLSAGQCFELRGPNSRSALLIWPTEAHLLPDGWPGLQVDDEELRVGEQLSISGGYLQLSGADAEAVAQCQSTGEAFVVHDLSQHTKNSDPAQ</sequence>
<evidence type="ECO:0000313" key="2">
    <source>
        <dbReference type="Proteomes" id="UP001595884"/>
    </source>
</evidence>
<proteinExistence type="predicted"/>
<keyword evidence="2" id="KW-1185">Reference proteome</keyword>
<name>A0ABV9MHS7_9MICC</name>